<dbReference type="AlphaFoldDB" id="A0A392PFH9"/>
<evidence type="ECO:0000313" key="1">
    <source>
        <dbReference type="EMBL" id="MCI10230.1"/>
    </source>
</evidence>
<protein>
    <submittedName>
        <fullName evidence="1">Uncharacterized protein</fullName>
    </submittedName>
</protein>
<feature type="non-terminal residue" evidence="1">
    <location>
        <position position="51"/>
    </location>
</feature>
<reference evidence="1 2" key="1">
    <citation type="journal article" date="2018" name="Front. Plant Sci.">
        <title>Red Clover (Trifolium pratense) and Zigzag Clover (T. medium) - A Picture of Genomic Similarities and Differences.</title>
        <authorList>
            <person name="Dluhosova J."/>
            <person name="Istvanek J."/>
            <person name="Nedelnik J."/>
            <person name="Repkova J."/>
        </authorList>
    </citation>
    <scope>NUCLEOTIDE SEQUENCE [LARGE SCALE GENOMIC DNA]</scope>
    <source>
        <strain evidence="2">cv. 10/8</strain>
        <tissue evidence="1">Leaf</tissue>
    </source>
</reference>
<organism evidence="1 2">
    <name type="scientific">Trifolium medium</name>
    <dbReference type="NCBI Taxonomy" id="97028"/>
    <lineage>
        <taxon>Eukaryota</taxon>
        <taxon>Viridiplantae</taxon>
        <taxon>Streptophyta</taxon>
        <taxon>Embryophyta</taxon>
        <taxon>Tracheophyta</taxon>
        <taxon>Spermatophyta</taxon>
        <taxon>Magnoliopsida</taxon>
        <taxon>eudicotyledons</taxon>
        <taxon>Gunneridae</taxon>
        <taxon>Pentapetalae</taxon>
        <taxon>rosids</taxon>
        <taxon>fabids</taxon>
        <taxon>Fabales</taxon>
        <taxon>Fabaceae</taxon>
        <taxon>Papilionoideae</taxon>
        <taxon>50 kb inversion clade</taxon>
        <taxon>NPAAA clade</taxon>
        <taxon>Hologalegina</taxon>
        <taxon>IRL clade</taxon>
        <taxon>Trifolieae</taxon>
        <taxon>Trifolium</taxon>
    </lineage>
</organism>
<keyword evidence="2" id="KW-1185">Reference proteome</keyword>
<evidence type="ECO:0000313" key="2">
    <source>
        <dbReference type="Proteomes" id="UP000265520"/>
    </source>
</evidence>
<dbReference type="EMBL" id="LXQA010075449">
    <property type="protein sequence ID" value="MCI10230.1"/>
    <property type="molecule type" value="Genomic_DNA"/>
</dbReference>
<proteinExistence type="predicted"/>
<accession>A0A392PFH9</accession>
<sequence>MVATCPNTVLFSSGVVDQCTEHENTLQRITSETAEAGLGGVLSDLMGLQLS</sequence>
<name>A0A392PFH9_9FABA</name>
<comment type="caution">
    <text evidence="1">The sequence shown here is derived from an EMBL/GenBank/DDBJ whole genome shotgun (WGS) entry which is preliminary data.</text>
</comment>
<dbReference type="Proteomes" id="UP000265520">
    <property type="component" value="Unassembled WGS sequence"/>
</dbReference>